<evidence type="ECO:0000313" key="1">
    <source>
        <dbReference type="EMBL" id="EXJ89514.1"/>
    </source>
</evidence>
<dbReference type="EMBL" id="AMGY01000002">
    <property type="protein sequence ID" value="EXJ89514.1"/>
    <property type="molecule type" value="Genomic_DNA"/>
</dbReference>
<keyword evidence="2" id="KW-1185">Reference proteome</keyword>
<dbReference type="AlphaFoldDB" id="W9Z4U8"/>
<dbReference type="OrthoDB" id="2013972at2759"/>
<dbReference type="Proteomes" id="UP000019478">
    <property type="component" value="Unassembled WGS sequence"/>
</dbReference>
<comment type="caution">
    <text evidence="1">The sequence shown here is derived from an EMBL/GenBank/DDBJ whole genome shotgun (WGS) entry which is preliminary data.</text>
</comment>
<dbReference type="eggNOG" id="ENOG502ST5Y">
    <property type="taxonomic scope" value="Eukaryota"/>
</dbReference>
<dbReference type="GeneID" id="19166711"/>
<accession>W9Z4U8</accession>
<evidence type="ECO:0000313" key="2">
    <source>
        <dbReference type="Proteomes" id="UP000019478"/>
    </source>
</evidence>
<reference evidence="1 2" key="1">
    <citation type="submission" date="2013-03" db="EMBL/GenBank/DDBJ databases">
        <title>The Genome Sequence of Capronia epimyces CBS 606.96.</title>
        <authorList>
            <consortium name="The Broad Institute Genomics Platform"/>
            <person name="Cuomo C."/>
            <person name="de Hoog S."/>
            <person name="Gorbushina A."/>
            <person name="Walker B."/>
            <person name="Young S.K."/>
            <person name="Zeng Q."/>
            <person name="Gargeya S."/>
            <person name="Fitzgerald M."/>
            <person name="Haas B."/>
            <person name="Abouelleil A."/>
            <person name="Allen A.W."/>
            <person name="Alvarado L."/>
            <person name="Arachchi H.M."/>
            <person name="Berlin A.M."/>
            <person name="Chapman S.B."/>
            <person name="Gainer-Dewar J."/>
            <person name="Goldberg J."/>
            <person name="Griggs A."/>
            <person name="Gujja S."/>
            <person name="Hansen M."/>
            <person name="Howarth C."/>
            <person name="Imamovic A."/>
            <person name="Ireland A."/>
            <person name="Larimer J."/>
            <person name="McCowan C."/>
            <person name="Murphy C."/>
            <person name="Pearson M."/>
            <person name="Poon T.W."/>
            <person name="Priest M."/>
            <person name="Roberts A."/>
            <person name="Saif S."/>
            <person name="Shea T."/>
            <person name="Sisk P."/>
            <person name="Sykes S."/>
            <person name="Wortman J."/>
            <person name="Nusbaum C."/>
            <person name="Birren B."/>
        </authorList>
    </citation>
    <scope>NUCLEOTIDE SEQUENCE [LARGE SCALE GENOMIC DNA]</scope>
    <source>
        <strain evidence="1 2">CBS 606.96</strain>
    </source>
</reference>
<gene>
    <name evidence="1" type="ORF">A1O3_02581</name>
</gene>
<protein>
    <submittedName>
        <fullName evidence="1">Uncharacterized protein</fullName>
    </submittedName>
</protein>
<organism evidence="1 2">
    <name type="scientific">Capronia epimyces CBS 606.96</name>
    <dbReference type="NCBI Taxonomy" id="1182542"/>
    <lineage>
        <taxon>Eukaryota</taxon>
        <taxon>Fungi</taxon>
        <taxon>Dikarya</taxon>
        <taxon>Ascomycota</taxon>
        <taxon>Pezizomycotina</taxon>
        <taxon>Eurotiomycetes</taxon>
        <taxon>Chaetothyriomycetidae</taxon>
        <taxon>Chaetothyriales</taxon>
        <taxon>Herpotrichiellaceae</taxon>
        <taxon>Capronia</taxon>
    </lineage>
</organism>
<dbReference type="RefSeq" id="XP_007730911.1">
    <property type="nucleotide sequence ID" value="XM_007732721.1"/>
</dbReference>
<name>W9Z4U8_9EURO</name>
<proteinExistence type="predicted"/>
<dbReference type="HOGENOM" id="CLU_014760_0_0_1"/>
<dbReference type="STRING" id="1182542.W9Z4U8"/>
<sequence>MLSGLLDRTWDFRSWHAVRDSFCKAAELGLLSVEDLRAVIAHAADAGPMSLVKDNGKLQIVQSIEKEHLIYGLLTSLANSRVLELADLGRDFLSRLLRKVGNNRRLTSTAQRILWDLSPWASEHDAPLISRLIMIHLRARCRDNPDEEVGQRLAKRLAKVEPKALQLSLLQTTDDLIRIGQEDTTSIYAYLLHHWTGTLALLGSRQAPLLTKDTWVIHSSNASSLSTEQRLAAFAWASLCLGKCRRKSPALSERLQFLDSFGKTLKSIPELATEGFLDRSILAIDSLPLPNKHVLLQNLYRIADRDPLPILLESESSSDIEGFRYRSFSLFLSHNLYENARISHHDVLTVLAESLNHDLPLFKMLSRRMIQKSPLSFEIISRILDNNISFKLALSQAFPQRLLAVQQGAEPSDEAPSQFISFLGEVGGRPACRNNVQTKHSGIPSPVDALDLINHLAVSFATSTVTSPRASLRRVYWCYMFLHRYGGPVQPTIARALWHVGVARYGESGTSRTLLKWILWQVKNTEGEDVARHLLWSQSLREQWQRDLEDLSKVDESEEKHLLAEMATGEDAAPSSHSIGIPASADLETLRKIHFVQTEPEELPFFFEKSRRRADWDQAQAKKAKALERQGK</sequence>